<feature type="domain" description="MINDY deubiquitinase" evidence="2">
    <location>
        <begin position="2"/>
        <end position="260"/>
    </location>
</feature>
<reference evidence="3 4" key="1">
    <citation type="journal article" date="2011" name="Proc. Natl. Acad. Sci. U.S.A.">
        <title>Evolutionary erosion of yeast sex chromosomes by mating-type switching accidents.</title>
        <authorList>
            <person name="Gordon J.L."/>
            <person name="Armisen D."/>
            <person name="Proux-Wera E."/>
            <person name="Oheigeartaigh S.S."/>
            <person name="Byrne K.P."/>
            <person name="Wolfe K.H."/>
        </authorList>
    </citation>
    <scope>NUCLEOTIDE SEQUENCE [LARGE SCALE GENOMIC DNA]</scope>
    <source>
        <strain evidence="4">ATCC 34711 / CBS 6284 / DSM 70876 / NBRC 10599 / NRRL Y-10934 / UCD 77-7</strain>
    </source>
</reference>
<evidence type="ECO:0000313" key="3">
    <source>
        <dbReference type="EMBL" id="CCH59343.1"/>
    </source>
</evidence>
<dbReference type="GO" id="GO:1990380">
    <property type="term" value="F:K48-linked deubiquitinase activity"/>
    <property type="evidence" value="ECO:0007669"/>
    <property type="project" value="InterPro"/>
</dbReference>
<dbReference type="HOGENOM" id="CLU_022566_0_0_1"/>
<accession>I2GYZ1</accession>
<proteinExistence type="predicted"/>
<protein>
    <recommendedName>
        <fullName evidence="2">MINDY deubiquitinase domain-containing protein</fullName>
    </recommendedName>
</protein>
<dbReference type="PANTHER" id="PTHR18063">
    <property type="entry name" value="NF-E2 INDUCIBLE PROTEIN"/>
    <property type="match status" value="1"/>
</dbReference>
<dbReference type="PANTHER" id="PTHR18063:SF6">
    <property type="entry name" value="UBIQUITIN CARBOXYL-TERMINAL HYDROLASE"/>
    <property type="match status" value="1"/>
</dbReference>
<dbReference type="FunCoup" id="I2GYZ1">
    <property type="interactions" value="295"/>
</dbReference>
<dbReference type="GO" id="GO:0016807">
    <property type="term" value="F:cysteine-type carboxypeptidase activity"/>
    <property type="evidence" value="ECO:0007669"/>
    <property type="project" value="TreeGrafter"/>
</dbReference>
<evidence type="ECO:0000256" key="1">
    <source>
        <dbReference type="SAM" id="MobiDB-lite"/>
    </source>
</evidence>
<dbReference type="InParanoid" id="I2GYZ1"/>
<dbReference type="OMA" id="HTRFSNE"/>
<dbReference type="OrthoDB" id="10261212at2759"/>
<feature type="compositionally biased region" description="Polar residues" evidence="1">
    <location>
        <begin position="383"/>
        <end position="394"/>
    </location>
</feature>
<dbReference type="GeneID" id="14494615"/>
<dbReference type="Pfam" id="PF04424">
    <property type="entry name" value="MINDY_DUB"/>
    <property type="match status" value="1"/>
</dbReference>
<feature type="region of interest" description="Disordered" evidence="1">
    <location>
        <begin position="330"/>
        <end position="411"/>
    </location>
</feature>
<feature type="compositionally biased region" description="Polar residues" evidence="1">
    <location>
        <begin position="273"/>
        <end position="291"/>
    </location>
</feature>
<dbReference type="eggNOG" id="KOG2427">
    <property type="taxonomic scope" value="Eukaryota"/>
</dbReference>
<dbReference type="AlphaFoldDB" id="I2GYZ1"/>
<evidence type="ECO:0000259" key="2">
    <source>
        <dbReference type="Pfam" id="PF04424"/>
    </source>
</evidence>
<dbReference type="STRING" id="1071380.I2GYZ1"/>
<dbReference type="EMBL" id="HE806317">
    <property type="protein sequence ID" value="CCH59343.1"/>
    <property type="molecule type" value="Genomic_DNA"/>
</dbReference>
<dbReference type="InterPro" id="IPR033979">
    <property type="entry name" value="MINDY_domain"/>
</dbReference>
<keyword evidence="4" id="KW-1185">Reference proteome</keyword>
<feature type="compositionally biased region" description="Low complexity" evidence="1">
    <location>
        <begin position="352"/>
        <end position="381"/>
    </location>
</feature>
<dbReference type="KEGG" id="tbl:TBLA_0B05100"/>
<dbReference type="GO" id="GO:0071944">
    <property type="term" value="C:cell periphery"/>
    <property type="evidence" value="ECO:0007669"/>
    <property type="project" value="TreeGrafter"/>
</dbReference>
<evidence type="ECO:0000313" key="4">
    <source>
        <dbReference type="Proteomes" id="UP000002866"/>
    </source>
</evidence>
<dbReference type="InterPro" id="IPR007518">
    <property type="entry name" value="MINDY"/>
</dbReference>
<organism evidence="3 4">
    <name type="scientific">Henningerozyma blattae (strain ATCC 34711 / CBS 6284 / DSM 70876 / NBRC 10599 / NRRL Y-10934 / UCD 77-7)</name>
    <name type="common">Yeast</name>
    <name type="synonym">Tetrapisispora blattae</name>
    <dbReference type="NCBI Taxonomy" id="1071380"/>
    <lineage>
        <taxon>Eukaryota</taxon>
        <taxon>Fungi</taxon>
        <taxon>Dikarya</taxon>
        <taxon>Ascomycota</taxon>
        <taxon>Saccharomycotina</taxon>
        <taxon>Saccharomycetes</taxon>
        <taxon>Saccharomycetales</taxon>
        <taxon>Saccharomycetaceae</taxon>
        <taxon>Henningerozyma</taxon>
    </lineage>
</organism>
<dbReference type="Proteomes" id="UP000002866">
    <property type="component" value="Chromosome 2"/>
</dbReference>
<dbReference type="GO" id="GO:0005829">
    <property type="term" value="C:cytosol"/>
    <property type="evidence" value="ECO:0007669"/>
    <property type="project" value="TreeGrafter"/>
</dbReference>
<sequence length="411" mass="45788">MNFQTKNIQINGVPHKIILQNENGPCALIALVNVLLLSPAHRPAAQLLVTLVNQSNTISLDSLVQTLSELGLYAHGSSTDDISSLLQLLPKLHKGLVIDPAFNGSFTDTKEMALFRLFGVGMVHGWVIDPQLDPLAYDIVSKYSYDSTQQLLAQAYDIQQRGLQTPQATQILDTATYVKAFLARSATQLTEYGLTYLKEVLLEKSFAVLFRNDHFLTLYKNNNELYTLVTDLGYKSRTDIVWESLKSVNGSQDIFYTGDFIQSAFAKREKKTTTQTSSGAGNERANSNNTDPFDEELADSVGELPGAIINNSDNQQIRDDEALARALQEEENNARRERAQRNRSLNVSRTRSSNNNYPYGSGNNSNDGSRGLSRSNSSGQNDYRPNTSLHSRYANQKKNKMSKLKNDCIIM</sequence>
<feature type="region of interest" description="Disordered" evidence="1">
    <location>
        <begin position="271"/>
        <end position="297"/>
    </location>
</feature>
<dbReference type="GO" id="GO:0004843">
    <property type="term" value="F:cysteine-type deubiquitinase activity"/>
    <property type="evidence" value="ECO:0007669"/>
    <property type="project" value="InterPro"/>
</dbReference>
<gene>
    <name evidence="3" type="primary">TBLA0B05100</name>
    <name evidence="3" type="ORF">TBLA_0B05100</name>
</gene>
<name>I2GYZ1_HENB6</name>
<dbReference type="GO" id="GO:0071108">
    <property type="term" value="P:protein K48-linked deubiquitination"/>
    <property type="evidence" value="ECO:0007669"/>
    <property type="project" value="TreeGrafter"/>
</dbReference>
<dbReference type="RefSeq" id="XP_004178862.1">
    <property type="nucleotide sequence ID" value="XM_004178814.1"/>
</dbReference>